<dbReference type="GO" id="GO:0030955">
    <property type="term" value="F:potassium ion binding"/>
    <property type="evidence" value="ECO:0007669"/>
    <property type="project" value="UniProtKB-UniRule"/>
</dbReference>
<keyword evidence="5 9" id="KW-0630">Potassium</keyword>
<keyword evidence="8 9" id="KW-0472">Membrane</keyword>
<feature type="transmembrane region" description="Helical" evidence="9">
    <location>
        <begin position="375"/>
        <end position="393"/>
    </location>
</feature>
<evidence type="ECO:0000256" key="5">
    <source>
        <dbReference type="ARBA" id="ARBA00022958"/>
    </source>
</evidence>
<evidence type="ECO:0000256" key="6">
    <source>
        <dbReference type="ARBA" id="ARBA00022989"/>
    </source>
</evidence>
<keyword evidence="6 9" id="KW-1133">Transmembrane helix</keyword>
<dbReference type="HAMAP" id="MF_00275">
    <property type="entry name" value="KdpA"/>
    <property type="match status" value="1"/>
</dbReference>
<dbReference type="PANTHER" id="PTHR30607:SF2">
    <property type="entry name" value="POTASSIUM-TRANSPORTING ATPASE POTASSIUM-BINDING SUBUNIT"/>
    <property type="match status" value="1"/>
</dbReference>
<feature type="transmembrane region" description="Helical" evidence="9">
    <location>
        <begin position="280"/>
        <end position="299"/>
    </location>
</feature>
<sequence length="557" mass="57972">MGVLFAVLQAATLALILAVLYRPLGDYMARIYTSGRHLRAERGFYRLVGVAPDAEQSWQAYLRAVLAFSFIGFVLLYLLQRGQALLPYSLGLPTVPEGLAFNTAASFVANTNWQSYSPELTMGYTVQLAGLAVQNFVSAAVGIAVAAALVRGFARVGTGTLGNFWVDLTRTVLRLLLPISLLGAVALMAGGVIQNFNGFTEVTTLSGGTQTLPGGPVASQEVIKNLGTNGGGFFNANAAHPFENPAAWTSLAQNVLMLMIPFSLPRTFGRMIGDNRQGYAILAAMAALYLASLTLLTALENSGAGTAPELAGGAMEGKEQRFGVFASTLFGSTSTLTSTGAVNSMHDSYTALGGMIPMLNMMLGEVAPGGVGSGLYGMLMLAVITVFIGGLLVGRTPEYLGKKIGPREIKLASLYILVTPTMVLAGTALSFAVPGLRGDIEAVSIWNPGHHGLSEVLYAFTSAANNNGSAFAGLTANTPWLNAALGAAMLLGRFLPIALVLALAGSLAAQERVPATAGTLPTHRPLLIGLLTGVTVLITALTFFPVLTLGPIAEGLL</sequence>
<name>A0A078MM50_9MICC</name>
<comment type="similarity">
    <text evidence="9">Belongs to the KdpA family.</text>
</comment>
<protein>
    <recommendedName>
        <fullName evidence="9">Potassium-transporting ATPase potassium-binding subunit</fullName>
    </recommendedName>
    <alternativeName>
        <fullName evidence="9">ATP phosphohydrolase [potassium-transporting] A chain</fullName>
    </alternativeName>
    <alternativeName>
        <fullName evidence="9">Potassium-binding and translocating subunit A</fullName>
    </alternativeName>
    <alternativeName>
        <fullName evidence="9">Potassium-translocating ATPase A chain</fullName>
    </alternativeName>
</protein>
<keyword evidence="7 9" id="KW-0406">Ion transport</keyword>
<evidence type="ECO:0000256" key="1">
    <source>
        <dbReference type="ARBA" id="ARBA00022448"/>
    </source>
</evidence>
<feature type="transmembrane region" description="Helical" evidence="9">
    <location>
        <begin position="526"/>
        <end position="547"/>
    </location>
</feature>
<keyword evidence="4 9" id="KW-0812">Transmembrane</keyword>
<evidence type="ECO:0000313" key="10">
    <source>
        <dbReference type="EMBL" id="CEA08368.1"/>
    </source>
</evidence>
<evidence type="ECO:0000256" key="7">
    <source>
        <dbReference type="ARBA" id="ARBA00023065"/>
    </source>
</evidence>
<feature type="transmembrane region" description="Helical" evidence="9">
    <location>
        <begin position="86"/>
        <end position="108"/>
    </location>
</feature>
<keyword evidence="2 9" id="KW-1003">Cell membrane</keyword>
<dbReference type="EMBL" id="LN483070">
    <property type="protein sequence ID" value="CEA08368.1"/>
    <property type="molecule type" value="Genomic_DNA"/>
</dbReference>
<feature type="transmembrane region" description="Helical" evidence="9">
    <location>
        <begin position="60"/>
        <end position="79"/>
    </location>
</feature>
<keyword evidence="1 9" id="KW-0813">Transport</keyword>
<evidence type="ECO:0000256" key="9">
    <source>
        <dbReference type="HAMAP-Rule" id="MF_00275"/>
    </source>
</evidence>
<feature type="transmembrane region" description="Helical" evidence="9">
    <location>
        <begin position="483"/>
        <end position="505"/>
    </location>
</feature>
<organism evidence="10">
    <name type="scientific">Arthrobacter saudimassiliensis</name>
    <dbReference type="NCBI Taxonomy" id="1461584"/>
    <lineage>
        <taxon>Bacteria</taxon>
        <taxon>Bacillati</taxon>
        <taxon>Actinomycetota</taxon>
        <taxon>Actinomycetes</taxon>
        <taxon>Micrococcales</taxon>
        <taxon>Micrococcaceae</taxon>
        <taxon>Arthrobacter</taxon>
    </lineage>
</organism>
<feature type="transmembrane region" description="Helical" evidence="9">
    <location>
        <begin position="414"/>
        <end position="433"/>
    </location>
</feature>
<keyword evidence="3 9" id="KW-0633">Potassium transport</keyword>
<comment type="function">
    <text evidence="9">Part of the high-affinity ATP-driven potassium transport (or Kdp) system, which catalyzes the hydrolysis of ATP coupled with the electrogenic transport of potassium into the cytoplasm. This subunit binds the extracellular potassium ions and delivers the ions to the membrane domain of KdpB through an intramembrane tunnel.</text>
</comment>
<evidence type="ECO:0000256" key="3">
    <source>
        <dbReference type="ARBA" id="ARBA00022538"/>
    </source>
</evidence>
<gene>
    <name evidence="9 10" type="primary">kdpA</name>
    <name evidence="10" type="ORF">BN1051_01712</name>
</gene>
<evidence type="ECO:0000256" key="8">
    <source>
        <dbReference type="ARBA" id="ARBA00023136"/>
    </source>
</evidence>
<feature type="transmembrane region" description="Helical" evidence="9">
    <location>
        <begin position="128"/>
        <end position="150"/>
    </location>
</feature>
<dbReference type="NCBIfam" id="TIGR00680">
    <property type="entry name" value="kdpA"/>
    <property type="match status" value="1"/>
</dbReference>
<dbReference type="InterPro" id="IPR004623">
    <property type="entry name" value="KdpA"/>
</dbReference>
<accession>A0A078MM50</accession>
<dbReference type="Pfam" id="PF03814">
    <property type="entry name" value="KdpA"/>
    <property type="match status" value="1"/>
</dbReference>
<feature type="transmembrane region" description="Helical" evidence="9">
    <location>
        <begin position="171"/>
        <end position="193"/>
    </location>
</feature>
<evidence type="ECO:0000256" key="2">
    <source>
        <dbReference type="ARBA" id="ARBA00022475"/>
    </source>
</evidence>
<dbReference type="PIRSF" id="PIRSF001294">
    <property type="entry name" value="K_ATPaseA"/>
    <property type="match status" value="1"/>
</dbReference>
<dbReference type="PANTHER" id="PTHR30607">
    <property type="entry name" value="POTASSIUM-TRANSPORTING ATPASE A CHAIN"/>
    <property type="match status" value="1"/>
</dbReference>
<comment type="subcellular location">
    <subcellularLocation>
        <location evidence="9">Cell membrane</location>
        <topology evidence="9">Multi-pass membrane protein</topology>
    </subcellularLocation>
</comment>
<dbReference type="AlphaFoldDB" id="A0A078MM50"/>
<evidence type="ECO:0000256" key="4">
    <source>
        <dbReference type="ARBA" id="ARBA00022692"/>
    </source>
</evidence>
<proteinExistence type="inferred from homology"/>
<dbReference type="GO" id="GO:0005886">
    <property type="term" value="C:plasma membrane"/>
    <property type="evidence" value="ECO:0007669"/>
    <property type="project" value="UniProtKB-SubCell"/>
</dbReference>
<comment type="subunit">
    <text evidence="9">The system is composed of three essential subunits: KdpA, KdpB and KdpC.</text>
</comment>
<dbReference type="GO" id="GO:0008556">
    <property type="term" value="F:P-type potassium transmembrane transporter activity"/>
    <property type="evidence" value="ECO:0007669"/>
    <property type="project" value="InterPro"/>
</dbReference>
<reference evidence="10" key="1">
    <citation type="submission" date="2014-07" db="EMBL/GenBank/DDBJ databases">
        <authorList>
            <person name="Urmite Genomes Urmite Genomes"/>
        </authorList>
    </citation>
    <scope>NUCLEOTIDE SEQUENCE</scope>
    <source>
        <strain evidence="10">11W110_air</strain>
    </source>
</reference>
<feature type="transmembrane region" description="Helical" evidence="9">
    <location>
        <begin position="251"/>
        <end position="268"/>
    </location>
</feature>
<dbReference type="PATRIC" id="fig|1461584.3.peg.1697"/>